<protein>
    <submittedName>
        <fullName evidence="1">Uncharacterized protein</fullName>
    </submittedName>
</protein>
<accession>A0A9P0GHY5</accession>
<keyword evidence="2" id="KW-1185">Reference proteome</keyword>
<name>A0A9P0GHY5_9CUCU</name>
<dbReference type="EMBL" id="OV651817">
    <property type="protein sequence ID" value="CAH1110420.1"/>
    <property type="molecule type" value="Genomic_DNA"/>
</dbReference>
<sequence length="103" mass="11489">MDMLKINQYLLIEGEPKPIIKLKELTKDVAYKINSAEIVSTRFGDTIRLVIEGDKTVFLPQRSIQVLKQHVIELGNGKCSIVFTGEKDTGKGNPAALFKIINC</sequence>
<gene>
    <name evidence="1" type="ORF">PSYICH_LOCUS11569</name>
</gene>
<evidence type="ECO:0000313" key="1">
    <source>
        <dbReference type="EMBL" id="CAH1110420.1"/>
    </source>
</evidence>
<dbReference type="AlphaFoldDB" id="A0A9P0GHY5"/>
<organism evidence="1 2">
    <name type="scientific">Psylliodes chrysocephalus</name>
    <dbReference type="NCBI Taxonomy" id="3402493"/>
    <lineage>
        <taxon>Eukaryota</taxon>
        <taxon>Metazoa</taxon>
        <taxon>Ecdysozoa</taxon>
        <taxon>Arthropoda</taxon>
        <taxon>Hexapoda</taxon>
        <taxon>Insecta</taxon>
        <taxon>Pterygota</taxon>
        <taxon>Neoptera</taxon>
        <taxon>Endopterygota</taxon>
        <taxon>Coleoptera</taxon>
        <taxon>Polyphaga</taxon>
        <taxon>Cucujiformia</taxon>
        <taxon>Chrysomeloidea</taxon>
        <taxon>Chrysomelidae</taxon>
        <taxon>Galerucinae</taxon>
        <taxon>Alticini</taxon>
        <taxon>Psylliodes</taxon>
    </lineage>
</organism>
<proteinExistence type="predicted"/>
<reference evidence="1" key="1">
    <citation type="submission" date="2022-01" db="EMBL/GenBank/DDBJ databases">
        <authorList>
            <person name="King R."/>
        </authorList>
    </citation>
    <scope>NUCLEOTIDE SEQUENCE</scope>
</reference>
<dbReference type="Proteomes" id="UP001153636">
    <property type="component" value="Chromosome 5"/>
</dbReference>
<evidence type="ECO:0000313" key="2">
    <source>
        <dbReference type="Proteomes" id="UP001153636"/>
    </source>
</evidence>
<dbReference type="OrthoDB" id="73788at2759"/>